<dbReference type="RefSeq" id="WP_255902252.1">
    <property type="nucleotide sequence ID" value="NZ_JAFMZO010000002.1"/>
</dbReference>
<comment type="caution">
    <text evidence="1">The sequence shown here is derived from an EMBL/GenBank/DDBJ whole genome shotgun (WGS) entry which is preliminary data.</text>
</comment>
<reference evidence="2" key="1">
    <citation type="journal article" date="2019" name="Int. J. Syst. Evol. Microbiol.">
        <title>The Global Catalogue of Microorganisms (GCM) 10K type strain sequencing project: providing services to taxonomists for standard genome sequencing and annotation.</title>
        <authorList>
            <consortium name="The Broad Institute Genomics Platform"/>
            <consortium name="The Broad Institute Genome Sequencing Center for Infectious Disease"/>
            <person name="Wu L."/>
            <person name="Ma J."/>
        </authorList>
    </citation>
    <scope>NUCLEOTIDE SEQUENCE [LARGE SCALE GENOMIC DNA]</scope>
    <source>
        <strain evidence="2">KCTC 42217</strain>
    </source>
</reference>
<gene>
    <name evidence="1" type="ORF">ACFSJU_00585</name>
</gene>
<dbReference type="EMBL" id="JBHUHZ010000001">
    <property type="protein sequence ID" value="MFD2160876.1"/>
    <property type="molecule type" value="Genomic_DNA"/>
</dbReference>
<protein>
    <submittedName>
        <fullName evidence="1">Uncharacterized protein</fullName>
    </submittedName>
</protein>
<dbReference type="PROSITE" id="PS51257">
    <property type="entry name" value="PROKAR_LIPOPROTEIN"/>
    <property type="match status" value="1"/>
</dbReference>
<keyword evidence="2" id="KW-1185">Reference proteome</keyword>
<evidence type="ECO:0000313" key="2">
    <source>
        <dbReference type="Proteomes" id="UP001597387"/>
    </source>
</evidence>
<evidence type="ECO:0000313" key="1">
    <source>
        <dbReference type="EMBL" id="MFD2160876.1"/>
    </source>
</evidence>
<proteinExistence type="predicted"/>
<name>A0ABW4ZHA1_9SPHI</name>
<accession>A0ABW4ZHA1</accession>
<organism evidence="1 2">
    <name type="scientific">Paradesertivirga mongoliensis</name>
    <dbReference type="NCBI Taxonomy" id="2100740"/>
    <lineage>
        <taxon>Bacteria</taxon>
        <taxon>Pseudomonadati</taxon>
        <taxon>Bacteroidota</taxon>
        <taxon>Sphingobacteriia</taxon>
        <taxon>Sphingobacteriales</taxon>
        <taxon>Sphingobacteriaceae</taxon>
        <taxon>Paradesertivirga</taxon>
    </lineage>
</organism>
<dbReference type="Proteomes" id="UP001597387">
    <property type="component" value="Unassembled WGS sequence"/>
</dbReference>
<sequence>MRKLLLPTLLFSIILSTSCRKDPKPDRAFPDLPEYSERGNNSGGVYINGNAWLTRTPFVFQPEQTLEVYSYPSGDSIILILNGRYKTDSLLLDGPREIYFVLKGVTISKDEDLVKLDKRSFALDGTTNYCGFSSSNAEVKYGKGTGVLTIGNVRVLRDSNYGTITNPIHPYIIPGKFDIEFIHTVKYTLGEGRFDGIVDRGPESFLIAP</sequence>